<reference evidence="2" key="1">
    <citation type="journal article" date="2023" name="Mol. Phylogenet. Evol.">
        <title>Genome-scale phylogeny and comparative genomics of the fungal order Sordariales.</title>
        <authorList>
            <person name="Hensen N."/>
            <person name="Bonometti L."/>
            <person name="Westerberg I."/>
            <person name="Brannstrom I.O."/>
            <person name="Guillou S."/>
            <person name="Cros-Aarteil S."/>
            <person name="Calhoun S."/>
            <person name="Haridas S."/>
            <person name="Kuo A."/>
            <person name="Mondo S."/>
            <person name="Pangilinan J."/>
            <person name="Riley R."/>
            <person name="LaButti K."/>
            <person name="Andreopoulos B."/>
            <person name="Lipzen A."/>
            <person name="Chen C."/>
            <person name="Yan M."/>
            <person name="Daum C."/>
            <person name="Ng V."/>
            <person name="Clum A."/>
            <person name="Steindorff A."/>
            <person name="Ohm R.A."/>
            <person name="Martin F."/>
            <person name="Silar P."/>
            <person name="Natvig D.O."/>
            <person name="Lalanne C."/>
            <person name="Gautier V."/>
            <person name="Ament-Velasquez S.L."/>
            <person name="Kruys A."/>
            <person name="Hutchinson M.I."/>
            <person name="Powell A.J."/>
            <person name="Barry K."/>
            <person name="Miller A.N."/>
            <person name="Grigoriev I.V."/>
            <person name="Debuchy R."/>
            <person name="Gladieux P."/>
            <person name="Hiltunen Thoren M."/>
            <person name="Johannesson H."/>
        </authorList>
    </citation>
    <scope>NUCLEOTIDE SEQUENCE</scope>
    <source>
        <strain evidence="2">CBS 731.68</strain>
    </source>
</reference>
<sequence length="283" mass="32364">MQQPITSIKSPGYQRRKFARAILARHSSKPLPTSRPDAIRVVCVSDTHNKQPELPTGDILIHAGDLTENGSFDEVQAGLTWLSSQPHPFKFLIAGNHDVLLDEAFLQKHPERRYGSFKTKEDLDWGDPWTPRYGISAFQYPPSTGETHWRHHLQLHRHRPHNGNPRPPKLYLDRRDIHQAGCPHLLSCISHFRPRLHVFGHIHVAPGRQDVVLDHVRQAHDQVQIGWGGWDTLVVMALLVLWAKVKRVLVRSNLKERTTTFVNASAVRGRNNDMVHEPIVVEI</sequence>
<dbReference type="CDD" id="cd07379">
    <property type="entry name" value="MPP_239FB"/>
    <property type="match status" value="1"/>
</dbReference>
<dbReference type="InterPro" id="IPR029052">
    <property type="entry name" value="Metallo-depent_PP-like"/>
</dbReference>
<gene>
    <name evidence="2" type="ORF">N657DRAFT_655960</name>
</gene>
<dbReference type="Pfam" id="PF00149">
    <property type="entry name" value="Metallophos"/>
    <property type="match status" value="1"/>
</dbReference>
<evidence type="ECO:0000259" key="1">
    <source>
        <dbReference type="Pfam" id="PF00149"/>
    </source>
</evidence>
<dbReference type="GeneID" id="87831418"/>
<feature type="domain" description="Calcineurin-like phosphoesterase" evidence="1">
    <location>
        <begin position="42"/>
        <end position="204"/>
    </location>
</feature>
<dbReference type="GO" id="GO:0016787">
    <property type="term" value="F:hydrolase activity"/>
    <property type="evidence" value="ECO:0007669"/>
    <property type="project" value="InterPro"/>
</dbReference>
<comment type="caution">
    <text evidence="2">The sequence shown here is derived from an EMBL/GenBank/DDBJ whole genome shotgun (WGS) entry which is preliminary data.</text>
</comment>
<evidence type="ECO:0000313" key="2">
    <source>
        <dbReference type="EMBL" id="KAK4123557.1"/>
    </source>
</evidence>
<dbReference type="InterPro" id="IPR051693">
    <property type="entry name" value="UPF0046_metallophosphoest"/>
</dbReference>
<dbReference type="InterPro" id="IPR004843">
    <property type="entry name" value="Calcineurin-like_PHP"/>
</dbReference>
<dbReference type="Gene3D" id="3.60.21.10">
    <property type="match status" value="2"/>
</dbReference>
<accession>A0AAN6TZE0</accession>
<dbReference type="EMBL" id="MU853228">
    <property type="protein sequence ID" value="KAK4123557.1"/>
    <property type="molecule type" value="Genomic_DNA"/>
</dbReference>
<evidence type="ECO:0000313" key="3">
    <source>
        <dbReference type="Proteomes" id="UP001302602"/>
    </source>
</evidence>
<protein>
    <submittedName>
        <fullName evidence="2">Metallo-dependent phosphatase</fullName>
    </submittedName>
</protein>
<name>A0AAN6TZE0_9PEZI</name>
<dbReference type="PANTHER" id="PTHR12905:SF0">
    <property type="entry name" value="CALCINEURIN-LIKE PHOSPHOESTERASE DOMAIN-CONTAINING PROTEIN"/>
    <property type="match status" value="1"/>
</dbReference>
<dbReference type="PANTHER" id="PTHR12905">
    <property type="entry name" value="METALLOPHOSPHOESTERASE"/>
    <property type="match status" value="1"/>
</dbReference>
<keyword evidence="3" id="KW-1185">Reference proteome</keyword>
<reference evidence="2" key="2">
    <citation type="submission" date="2023-05" db="EMBL/GenBank/DDBJ databases">
        <authorList>
            <consortium name="Lawrence Berkeley National Laboratory"/>
            <person name="Steindorff A."/>
            <person name="Hensen N."/>
            <person name="Bonometti L."/>
            <person name="Westerberg I."/>
            <person name="Brannstrom I.O."/>
            <person name="Guillou S."/>
            <person name="Cros-Aarteil S."/>
            <person name="Calhoun S."/>
            <person name="Haridas S."/>
            <person name="Kuo A."/>
            <person name="Mondo S."/>
            <person name="Pangilinan J."/>
            <person name="Riley R."/>
            <person name="Labutti K."/>
            <person name="Andreopoulos B."/>
            <person name="Lipzen A."/>
            <person name="Chen C."/>
            <person name="Yanf M."/>
            <person name="Daum C."/>
            <person name="Ng V."/>
            <person name="Clum A."/>
            <person name="Ohm R."/>
            <person name="Martin F."/>
            <person name="Silar P."/>
            <person name="Natvig D."/>
            <person name="Lalanne C."/>
            <person name="Gautier V."/>
            <person name="Ament-Velasquez S.L."/>
            <person name="Kruys A."/>
            <person name="Hutchinson M.I."/>
            <person name="Powell A.J."/>
            <person name="Barry K."/>
            <person name="Miller A.N."/>
            <person name="Grigoriev I.V."/>
            <person name="Debuchy R."/>
            <person name="Gladieux P."/>
            <person name="Thoren M.H."/>
            <person name="Johannesson H."/>
        </authorList>
    </citation>
    <scope>NUCLEOTIDE SEQUENCE</scope>
    <source>
        <strain evidence="2">CBS 731.68</strain>
    </source>
</reference>
<dbReference type="SUPFAM" id="SSF56300">
    <property type="entry name" value="Metallo-dependent phosphatases"/>
    <property type="match status" value="1"/>
</dbReference>
<dbReference type="Proteomes" id="UP001302602">
    <property type="component" value="Unassembled WGS sequence"/>
</dbReference>
<dbReference type="AlphaFoldDB" id="A0AAN6TZE0"/>
<organism evidence="2 3">
    <name type="scientific">Parathielavia appendiculata</name>
    <dbReference type="NCBI Taxonomy" id="2587402"/>
    <lineage>
        <taxon>Eukaryota</taxon>
        <taxon>Fungi</taxon>
        <taxon>Dikarya</taxon>
        <taxon>Ascomycota</taxon>
        <taxon>Pezizomycotina</taxon>
        <taxon>Sordariomycetes</taxon>
        <taxon>Sordariomycetidae</taxon>
        <taxon>Sordariales</taxon>
        <taxon>Chaetomiaceae</taxon>
        <taxon>Parathielavia</taxon>
    </lineage>
</organism>
<proteinExistence type="predicted"/>
<dbReference type="RefSeq" id="XP_062647328.1">
    <property type="nucleotide sequence ID" value="XM_062794649.1"/>
</dbReference>